<comment type="similarity">
    <text evidence="3">Belongs to the isocitrate and isopropylmalate dehydrogenases family.</text>
</comment>
<dbReference type="EMBL" id="LNQE01000962">
    <property type="protein sequence ID" value="KUG22501.1"/>
    <property type="molecule type" value="Genomic_DNA"/>
</dbReference>
<comment type="cofactor">
    <cofactor evidence="2">
        <name>Mg(2+)</name>
        <dbReference type="ChEBI" id="CHEBI:18420"/>
    </cofactor>
</comment>
<dbReference type="Pfam" id="PF00180">
    <property type="entry name" value="Iso_dh"/>
    <property type="match status" value="1"/>
</dbReference>
<dbReference type="GO" id="GO:0000287">
    <property type="term" value="F:magnesium ion binding"/>
    <property type="evidence" value="ECO:0007669"/>
    <property type="project" value="InterPro"/>
</dbReference>
<dbReference type="PROSITE" id="PS00470">
    <property type="entry name" value="IDH_IMDH"/>
    <property type="match status" value="1"/>
</dbReference>
<evidence type="ECO:0000256" key="6">
    <source>
        <dbReference type="ARBA" id="ARBA00022723"/>
    </source>
</evidence>
<evidence type="ECO:0000256" key="7">
    <source>
        <dbReference type="ARBA" id="ARBA00022842"/>
    </source>
</evidence>
<dbReference type="AlphaFoldDB" id="A0A0W8FNL1"/>
<keyword evidence="10" id="KW-0464">Manganese</keyword>
<keyword evidence="9 12" id="KW-0560">Oxidoreductase</keyword>
<proteinExistence type="inferred from homology"/>
<evidence type="ECO:0000256" key="8">
    <source>
        <dbReference type="ARBA" id="ARBA00022857"/>
    </source>
</evidence>
<dbReference type="InterPro" id="IPR024084">
    <property type="entry name" value="IsoPropMal-DH-like_dom"/>
</dbReference>
<dbReference type="GO" id="GO:0006099">
    <property type="term" value="P:tricarboxylic acid cycle"/>
    <property type="evidence" value="ECO:0007669"/>
    <property type="project" value="UniProtKB-KW"/>
</dbReference>
<dbReference type="SMART" id="SM01329">
    <property type="entry name" value="Iso_dh"/>
    <property type="match status" value="1"/>
</dbReference>
<comment type="caution">
    <text evidence="12">The sequence shown here is derived from an EMBL/GenBank/DDBJ whole genome shotgun (WGS) entry which is preliminary data.</text>
</comment>
<evidence type="ECO:0000256" key="1">
    <source>
        <dbReference type="ARBA" id="ARBA00001936"/>
    </source>
</evidence>
<protein>
    <recommendedName>
        <fullName evidence="4">isocitrate dehydrogenase (NADP(+))</fullName>
        <ecNumber evidence="4">1.1.1.42</ecNumber>
    </recommendedName>
</protein>
<dbReference type="GO" id="GO:0051287">
    <property type="term" value="F:NAD binding"/>
    <property type="evidence" value="ECO:0007669"/>
    <property type="project" value="InterPro"/>
</dbReference>
<comment type="cofactor">
    <cofactor evidence="1">
        <name>Mn(2+)</name>
        <dbReference type="ChEBI" id="CHEBI:29035"/>
    </cofactor>
</comment>
<evidence type="ECO:0000256" key="10">
    <source>
        <dbReference type="ARBA" id="ARBA00023211"/>
    </source>
</evidence>
<dbReference type="InterPro" id="IPR004790">
    <property type="entry name" value="Isocitrate_DH_NADP"/>
</dbReference>
<keyword evidence="5" id="KW-0816">Tricarboxylic acid cycle</keyword>
<keyword evidence="8" id="KW-0521">NADP</keyword>
<gene>
    <name evidence="12" type="ORF">ASZ90_007724</name>
</gene>
<keyword evidence="7" id="KW-0460">Magnesium</keyword>
<dbReference type="InterPro" id="IPR019818">
    <property type="entry name" value="IsoCit/isopropylmalate_DH_CS"/>
</dbReference>
<evidence type="ECO:0000256" key="3">
    <source>
        <dbReference type="ARBA" id="ARBA00007769"/>
    </source>
</evidence>
<dbReference type="SUPFAM" id="SSF53659">
    <property type="entry name" value="Isocitrate/Isopropylmalate dehydrogenase-like"/>
    <property type="match status" value="1"/>
</dbReference>
<dbReference type="PIRSF" id="PIRSF000108">
    <property type="entry name" value="IDH_NADP"/>
    <property type="match status" value="1"/>
</dbReference>
<accession>A0A0W8FNL1</accession>
<keyword evidence="6" id="KW-0479">Metal-binding</keyword>
<dbReference type="GO" id="GO:0006102">
    <property type="term" value="P:isocitrate metabolic process"/>
    <property type="evidence" value="ECO:0007669"/>
    <property type="project" value="InterPro"/>
</dbReference>
<dbReference type="NCBIfam" id="NF006156">
    <property type="entry name" value="PRK08299.1"/>
    <property type="match status" value="1"/>
</dbReference>
<evidence type="ECO:0000256" key="9">
    <source>
        <dbReference type="ARBA" id="ARBA00023002"/>
    </source>
</evidence>
<organism evidence="12">
    <name type="scientific">hydrocarbon metagenome</name>
    <dbReference type="NCBI Taxonomy" id="938273"/>
    <lineage>
        <taxon>unclassified sequences</taxon>
        <taxon>metagenomes</taxon>
        <taxon>ecological metagenomes</taxon>
    </lineage>
</organism>
<dbReference type="PANTHER" id="PTHR11822">
    <property type="entry name" value="NADP-SPECIFIC ISOCITRATE DEHYDROGENASE"/>
    <property type="match status" value="1"/>
</dbReference>
<evidence type="ECO:0000256" key="4">
    <source>
        <dbReference type="ARBA" id="ARBA00013013"/>
    </source>
</evidence>
<evidence type="ECO:0000259" key="11">
    <source>
        <dbReference type="SMART" id="SM01329"/>
    </source>
</evidence>
<sequence length="406" mass="45340">MTKKIKVKTTVVEMDGDEMTRVMWQMVKGKLIFPHLDVDIDYYDLHVKHRDDTDDKVTVDSAKAIMKYGVGIKCATITPNEDRVKEYKLKKAWKSPNGTIRAMLDGTVFRKPILVNNIKPNVSSWKQPIIIGRHAYGDVYSNTEFSVPSAGKLELVFTPQDGSNAVSIPVFNFPGKGIAQVNYNLEKSILSFAQACFTYALSEKIDLWFSTKDTISKVYDAGFREIFNIEFEKNWKEKFNKAGIEYFFTLIDDAVARVIKGEGGILWALKNYDGDVMSDMVASACGSLAMMTSVLVSPNGWFEYEAAHGTVQKHYYKHLKGEETSSNSMALIFAWTGGLRKRGEIDGTPEVINFADKLEEAALATVEGGIMTGDLLALAENKPSNKKVNTEDFINAIAATLQKKLK</sequence>
<reference evidence="12" key="1">
    <citation type="journal article" date="2015" name="Proc. Natl. Acad. Sci. U.S.A.">
        <title>Networks of energetic and metabolic interactions define dynamics in microbial communities.</title>
        <authorList>
            <person name="Embree M."/>
            <person name="Liu J.K."/>
            <person name="Al-Bassam M.M."/>
            <person name="Zengler K."/>
        </authorList>
    </citation>
    <scope>NUCLEOTIDE SEQUENCE</scope>
</reference>
<evidence type="ECO:0000313" key="12">
    <source>
        <dbReference type="EMBL" id="KUG22501.1"/>
    </source>
</evidence>
<dbReference type="PANTHER" id="PTHR11822:SF21">
    <property type="entry name" value="ISOCITRATE DEHYDROGENASE [NADP], MITOCHONDRIAL"/>
    <property type="match status" value="1"/>
</dbReference>
<name>A0A0W8FNL1_9ZZZZ</name>
<dbReference type="Gene3D" id="3.40.718.10">
    <property type="entry name" value="Isopropylmalate Dehydrogenase"/>
    <property type="match status" value="1"/>
</dbReference>
<dbReference type="EC" id="1.1.1.42" evidence="4"/>
<dbReference type="GO" id="GO:0004450">
    <property type="term" value="F:isocitrate dehydrogenase (NADP+) activity"/>
    <property type="evidence" value="ECO:0007669"/>
    <property type="project" value="UniProtKB-EC"/>
</dbReference>
<evidence type="ECO:0000256" key="2">
    <source>
        <dbReference type="ARBA" id="ARBA00001946"/>
    </source>
</evidence>
<feature type="domain" description="Isopropylmalate dehydrogenase-like" evidence="11">
    <location>
        <begin position="10"/>
        <end position="397"/>
    </location>
</feature>
<evidence type="ECO:0000256" key="5">
    <source>
        <dbReference type="ARBA" id="ARBA00022532"/>
    </source>
</evidence>
<dbReference type="NCBIfam" id="TIGR00127">
    <property type="entry name" value="nadp_idh_euk"/>
    <property type="match status" value="1"/>
</dbReference>